<dbReference type="PANTHER" id="PTHR30570:SF1">
    <property type="entry name" value="PHOSPHATE-BINDING PROTEIN PSTS"/>
    <property type="match status" value="1"/>
</dbReference>
<dbReference type="EMBL" id="DXEW01000029">
    <property type="protein sequence ID" value="HIX50830.1"/>
    <property type="molecule type" value="Genomic_DNA"/>
</dbReference>
<dbReference type="Gene3D" id="3.40.190.10">
    <property type="entry name" value="Periplasmic binding protein-like II"/>
    <property type="match status" value="2"/>
</dbReference>
<evidence type="ECO:0000256" key="5">
    <source>
        <dbReference type="ARBA" id="ARBA00022592"/>
    </source>
</evidence>
<keyword evidence="6" id="KW-0732">Signal</keyword>
<comment type="similarity">
    <text evidence="3">Belongs to the PstS family.</text>
</comment>
<proteinExistence type="inferred from homology"/>
<keyword evidence="9" id="KW-0472">Membrane</keyword>
<dbReference type="GO" id="GO:0006817">
    <property type="term" value="P:phosphate ion transport"/>
    <property type="evidence" value="ECO:0007669"/>
    <property type="project" value="UniProtKB-KW"/>
</dbReference>
<keyword evidence="9" id="KW-0812">Transmembrane</keyword>
<keyword evidence="8" id="KW-0449">Lipoprotein</keyword>
<sequence>MTAKKILLYAARAAGSLAACALAFAALWRYEYPQQLTQIDNLVGMIPLAFGLLFAGCICALLWIPHGRRTAALAVCLAAISLLAAALFPLAVRGNWWIDYGNGSGEGAGPDLTLYSPFEEDTLAATLEEEAALHLAGELPVLDGATALYPLYAAFAQAVYEEEDYAAGLTEGTVRCTNTANAYEAVVSGEADIIFVAGPSEKQKQAAADAGAELVLTPIGREAFVFIVGKSNPVGGLSYQQIRNIYSGKTAHWRTLGWEEGGSVIAFQRPEGSGSQSGLQRVMGDMPIVAPQPLPDKSLVGSNSLMQQVSVWWKGVQPALGYSYRYYAQTMYANPDTKLLAIDGYSPTEENIRSGDYPFVNNFYAVTNGEPTGKAKQLIDWICGQQGQELIVKTGYTPL</sequence>
<dbReference type="Pfam" id="PF12849">
    <property type="entry name" value="PBP_like_2"/>
    <property type="match status" value="1"/>
</dbReference>
<comment type="subunit">
    <text evidence="4">The complex is composed of two ATP-binding proteins (PstB), two transmembrane proteins (PstC and PstA) and a solute-binding protein (PstS).</text>
</comment>
<comment type="function">
    <text evidence="1">Part of the ABC transporter complex PstSACB involved in phosphate import.</text>
</comment>
<evidence type="ECO:0000256" key="4">
    <source>
        <dbReference type="ARBA" id="ARBA00011529"/>
    </source>
</evidence>
<evidence type="ECO:0000256" key="6">
    <source>
        <dbReference type="ARBA" id="ARBA00022729"/>
    </source>
</evidence>
<dbReference type="SUPFAM" id="SSF53850">
    <property type="entry name" value="Periplasmic binding protein-like II"/>
    <property type="match status" value="1"/>
</dbReference>
<comment type="subcellular location">
    <subcellularLocation>
        <location evidence="2">Cell membrane</location>
        <topology evidence="2">Lipid-anchor</topology>
    </subcellularLocation>
</comment>
<evidence type="ECO:0000259" key="10">
    <source>
        <dbReference type="Pfam" id="PF12849"/>
    </source>
</evidence>
<evidence type="ECO:0000256" key="8">
    <source>
        <dbReference type="ARBA" id="ARBA00023288"/>
    </source>
</evidence>
<comment type="caution">
    <text evidence="11">The sequence shown here is derived from an EMBL/GenBank/DDBJ whole genome shotgun (WGS) entry which is preliminary data.</text>
</comment>
<gene>
    <name evidence="11" type="ORF">H9851_06085</name>
</gene>
<dbReference type="GO" id="GO:0005886">
    <property type="term" value="C:plasma membrane"/>
    <property type="evidence" value="ECO:0007669"/>
    <property type="project" value="UniProtKB-SubCell"/>
</dbReference>
<feature type="domain" description="PBP" evidence="10">
    <location>
        <begin position="143"/>
        <end position="382"/>
    </location>
</feature>
<accession>A0A9D2AUX2</accession>
<dbReference type="InterPro" id="IPR050811">
    <property type="entry name" value="Phosphate_ABC_transporter"/>
</dbReference>
<dbReference type="AlphaFoldDB" id="A0A9D2AUX2"/>
<reference evidence="11" key="1">
    <citation type="journal article" date="2021" name="PeerJ">
        <title>Extensive microbial diversity within the chicken gut microbiome revealed by metagenomics and culture.</title>
        <authorList>
            <person name="Gilroy R."/>
            <person name="Ravi A."/>
            <person name="Getino M."/>
            <person name="Pursley I."/>
            <person name="Horton D.L."/>
            <person name="Alikhan N.F."/>
            <person name="Baker D."/>
            <person name="Gharbi K."/>
            <person name="Hall N."/>
            <person name="Watson M."/>
            <person name="Adriaenssens E.M."/>
            <person name="Foster-Nyarko E."/>
            <person name="Jarju S."/>
            <person name="Secka A."/>
            <person name="Antonio M."/>
            <person name="Oren A."/>
            <person name="Chaudhuri R.R."/>
            <person name="La Ragione R."/>
            <person name="Hildebrand F."/>
            <person name="Pallen M.J."/>
        </authorList>
    </citation>
    <scope>NUCLEOTIDE SEQUENCE</scope>
    <source>
        <strain evidence="11">2189</strain>
    </source>
</reference>
<keyword evidence="7" id="KW-0564">Palmitate</keyword>
<keyword evidence="5" id="KW-0813">Transport</keyword>
<dbReference type="InterPro" id="IPR024370">
    <property type="entry name" value="PBP_domain"/>
</dbReference>
<dbReference type="PANTHER" id="PTHR30570">
    <property type="entry name" value="PERIPLASMIC PHOSPHATE BINDING COMPONENT OF PHOSPHATE ABC TRANSPORTER"/>
    <property type="match status" value="1"/>
</dbReference>
<name>A0A9D2AUX2_9FIRM</name>
<evidence type="ECO:0000256" key="2">
    <source>
        <dbReference type="ARBA" id="ARBA00004193"/>
    </source>
</evidence>
<keyword evidence="9" id="KW-1133">Transmembrane helix</keyword>
<evidence type="ECO:0000256" key="9">
    <source>
        <dbReference type="SAM" id="Phobius"/>
    </source>
</evidence>
<feature type="transmembrane region" description="Helical" evidence="9">
    <location>
        <begin position="7"/>
        <end position="30"/>
    </location>
</feature>
<protein>
    <submittedName>
        <fullName evidence="11">Substrate-binding domain-containing protein</fullName>
    </submittedName>
</protein>
<reference evidence="11" key="2">
    <citation type="submission" date="2021-04" db="EMBL/GenBank/DDBJ databases">
        <authorList>
            <person name="Gilroy R."/>
        </authorList>
    </citation>
    <scope>NUCLEOTIDE SEQUENCE</scope>
    <source>
        <strain evidence="11">2189</strain>
    </source>
</reference>
<feature type="transmembrane region" description="Helical" evidence="9">
    <location>
        <begin position="71"/>
        <end position="92"/>
    </location>
</feature>
<evidence type="ECO:0000313" key="12">
    <source>
        <dbReference type="Proteomes" id="UP000886847"/>
    </source>
</evidence>
<evidence type="ECO:0000256" key="7">
    <source>
        <dbReference type="ARBA" id="ARBA00023139"/>
    </source>
</evidence>
<keyword evidence="5" id="KW-0592">Phosphate transport</keyword>
<evidence type="ECO:0000256" key="3">
    <source>
        <dbReference type="ARBA" id="ARBA00008725"/>
    </source>
</evidence>
<organism evidence="11 12">
    <name type="scientific">Candidatus Borkfalkia faecavium</name>
    <dbReference type="NCBI Taxonomy" id="2838508"/>
    <lineage>
        <taxon>Bacteria</taxon>
        <taxon>Bacillati</taxon>
        <taxon>Bacillota</taxon>
        <taxon>Clostridia</taxon>
        <taxon>Christensenellales</taxon>
        <taxon>Christensenellaceae</taxon>
        <taxon>Candidatus Borkfalkia</taxon>
    </lineage>
</organism>
<evidence type="ECO:0000313" key="11">
    <source>
        <dbReference type="EMBL" id="HIX50830.1"/>
    </source>
</evidence>
<feature type="transmembrane region" description="Helical" evidence="9">
    <location>
        <begin position="42"/>
        <end position="64"/>
    </location>
</feature>
<evidence type="ECO:0000256" key="1">
    <source>
        <dbReference type="ARBA" id="ARBA00002841"/>
    </source>
</evidence>
<dbReference type="Proteomes" id="UP000886847">
    <property type="component" value="Unassembled WGS sequence"/>
</dbReference>